<comment type="caution">
    <text evidence="2">The sequence shown here is derived from an EMBL/GenBank/DDBJ whole genome shotgun (WGS) entry which is preliminary data.</text>
</comment>
<evidence type="ECO:0000256" key="1">
    <source>
        <dbReference type="SAM" id="Coils"/>
    </source>
</evidence>
<reference evidence="2 3" key="1">
    <citation type="journal article" date="2014" name="Genome Biol. Evol.">
        <title>The secreted proteins of Achlya hypogyna and Thraustotheca clavata identify the ancestral oomycete secretome and reveal gene acquisitions by horizontal gene transfer.</title>
        <authorList>
            <person name="Misner I."/>
            <person name="Blouin N."/>
            <person name="Leonard G."/>
            <person name="Richards T.A."/>
            <person name="Lane C.E."/>
        </authorList>
    </citation>
    <scope>NUCLEOTIDE SEQUENCE [LARGE SCALE GENOMIC DNA]</scope>
    <source>
        <strain evidence="2 3">ATCC 48635</strain>
    </source>
</reference>
<organism evidence="2 3">
    <name type="scientific">Achlya hypogyna</name>
    <name type="common">Oomycete</name>
    <name type="synonym">Protoachlya hypogyna</name>
    <dbReference type="NCBI Taxonomy" id="1202772"/>
    <lineage>
        <taxon>Eukaryota</taxon>
        <taxon>Sar</taxon>
        <taxon>Stramenopiles</taxon>
        <taxon>Oomycota</taxon>
        <taxon>Saprolegniomycetes</taxon>
        <taxon>Saprolegniales</taxon>
        <taxon>Achlyaceae</taxon>
        <taxon>Achlya</taxon>
    </lineage>
</organism>
<dbReference type="EMBL" id="JNBR01000455">
    <property type="protein sequence ID" value="OQR92516.1"/>
    <property type="molecule type" value="Genomic_DNA"/>
</dbReference>
<gene>
    <name evidence="2" type="ORF">ACHHYP_03598</name>
</gene>
<evidence type="ECO:0008006" key="4">
    <source>
        <dbReference type="Google" id="ProtNLM"/>
    </source>
</evidence>
<accession>A0A1V9Z3D0</accession>
<keyword evidence="3" id="KW-1185">Reference proteome</keyword>
<dbReference type="OrthoDB" id="61998at2759"/>
<dbReference type="AlphaFoldDB" id="A0A1V9Z3D0"/>
<protein>
    <recommendedName>
        <fullName evidence="4">M96 mating-specific protein family</fullName>
    </recommendedName>
</protein>
<name>A0A1V9Z3D0_ACHHY</name>
<dbReference type="Proteomes" id="UP000243579">
    <property type="component" value="Unassembled WGS sequence"/>
</dbReference>
<keyword evidence="1" id="KW-0175">Coiled coil</keyword>
<proteinExistence type="predicted"/>
<sequence>MSLGNMDAFLFEDACMDDGLLLHVKDDDLDRVFLDAKEVLAAPSPVVPKRKLDGAESDKELARKNAKREAYKKHIRKRQNEHAELKQQVQELEDQLQFLSNMKAIDATFASNWENIARDLASHRQESAAENEKLRQKVAEQSEFIETLQTLLAKRPRLAVYENDEWKALRLVADPAKRLHGMHSLLHRQRQLLTGVFLQCGLLEAHDEDIHKVNVCSDITKMLISESVRFVRMNVPYPVLAEAAWNVSLGKETSSKWGDNYKILEVVDPNTVYVEYVPRNGVADASGVLCARYLYRRYYEENRVVIVWKSILEDECYPLDESVMRVHQSGWMVIEGDVKNPAQSLYKLFVQRHSPTRAGKLIHLTDVFQFIMPNISLEKRTTSYVTDFIVQSFRGVEVAFEKAIDVAKKCIVTMEPGKDELTLARQVEAMEERLQLNKSTLHEQVRALEDHLQLLSDMKAVDPSFALSWAPVARLKRPLDDDRDFLEQVQELLAKRPRLAVFDNDEWKTLLLVADPAKRLHGMNALLDRQYKLLTGVYVQCGLLDMTHSSDVHTLNVCASMENKNLLGESVRFARKIVPYLALAEAAWNVSLGKGTTEKWCKNYKTLQVVDANTVYVEYVPQHVLADVSGTVAARYLYRRYFERNRVVIVWKSVLEDECLPLDENVMRVHQSGWMVIEGDAVTPSQSLYKLFIQRHSPTRAGQLLHLTDIFQFIMPNISLEHRTTTYVTTFIEQSFRAVEVAFEKAIDVAVQQQKCRLSYLLSDTA</sequence>
<feature type="coiled-coil region" evidence="1">
    <location>
        <begin position="68"/>
        <end position="102"/>
    </location>
</feature>
<evidence type="ECO:0000313" key="3">
    <source>
        <dbReference type="Proteomes" id="UP000243579"/>
    </source>
</evidence>
<evidence type="ECO:0000313" key="2">
    <source>
        <dbReference type="EMBL" id="OQR92516.1"/>
    </source>
</evidence>